<dbReference type="Gene3D" id="3.90.550.10">
    <property type="entry name" value="Spore Coat Polysaccharide Biosynthesis Protein SpsA, Chain A"/>
    <property type="match status" value="1"/>
</dbReference>
<dbReference type="Pfam" id="PF00535">
    <property type="entry name" value="Glycos_transf_2"/>
    <property type="match status" value="1"/>
</dbReference>
<keyword evidence="3" id="KW-0808">Transferase</keyword>
<sequence length="282" mass="32261">MKKPFVSVVIPTYNRPYPLCELVESLSQQSFKNFEIVIVNDNGCSVDFISELYPELAITIINQPINQHGIVARNTGISNAAGELIMLIDDDDLIVPGHLQTMVNAIVDADFVYSDAEIWDYRFEDFVRIPIKRQIFSFKHDMELIRRYSGFISSGCLYRKNIHEKIGMLDTTIYNHWDWDLILTVSKHVKVKRVNVAGTLYAFSESGDHLSINDNKKRRESLERLCEKHQLGKLGTETLLSILDQPFVKERISECEIVWDGNPVISRLITNPLEGFPPTSQA</sequence>
<keyword evidence="4" id="KW-1185">Reference proteome</keyword>
<dbReference type="STRING" id="1503961.SAMN05421736_12167"/>
<name>A0A1H3UIX9_9BACI</name>
<accession>A0A1H3UIX9</accession>
<gene>
    <name evidence="3" type="ORF">SAMN05421736_12167</name>
</gene>
<evidence type="ECO:0000313" key="3">
    <source>
        <dbReference type="EMBL" id="SDZ61785.1"/>
    </source>
</evidence>
<organism evidence="3 4">
    <name type="scientific">Evansella caseinilytica</name>
    <dbReference type="NCBI Taxonomy" id="1503961"/>
    <lineage>
        <taxon>Bacteria</taxon>
        <taxon>Bacillati</taxon>
        <taxon>Bacillota</taxon>
        <taxon>Bacilli</taxon>
        <taxon>Bacillales</taxon>
        <taxon>Bacillaceae</taxon>
        <taxon>Evansella</taxon>
    </lineage>
</organism>
<protein>
    <submittedName>
        <fullName evidence="3">Glycosyl transferase family 2</fullName>
    </submittedName>
</protein>
<evidence type="ECO:0000256" key="1">
    <source>
        <dbReference type="ARBA" id="ARBA00006739"/>
    </source>
</evidence>
<dbReference type="Proteomes" id="UP000198935">
    <property type="component" value="Unassembled WGS sequence"/>
</dbReference>
<evidence type="ECO:0000313" key="4">
    <source>
        <dbReference type="Proteomes" id="UP000198935"/>
    </source>
</evidence>
<dbReference type="PANTHER" id="PTHR22916">
    <property type="entry name" value="GLYCOSYLTRANSFERASE"/>
    <property type="match status" value="1"/>
</dbReference>
<dbReference type="PANTHER" id="PTHR22916:SF3">
    <property type="entry name" value="UDP-GLCNAC:BETAGAL BETA-1,3-N-ACETYLGLUCOSAMINYLTRANSFERASE-LIKE PROTEIN 1"/>
    <property type="match status" value="1"/>
</dbReference>
<dbReference type="EMBL" id="FNPI01000021">
    <property type="protein sequence ID" value="SDZ61785.1"/>
    <property type="molecule type" value="Genomic_DNA"/>
</dbReference>
<dbReference type="GO" id="GO:0016758">
    <property type="term" value="F:hexosyltransferase activity"/>
    <property type="evidence" value="ECO:0007669"/>
    <property type="project" value="UniProtKB-ARBA"/>
</dbReference>
<proteinExistence type="inferred from homology"/>
<feature type="domain" description="Glycosyltransferase 2-like" evidence="2">
    <location>
        <begin position="7"/>
        <end position="167"/>
    </location>
</feature>
<dbReference type="InterPro" id="IPR001173">
    <property type="entry name" value="Glyco_trans_2-like"/>
</dbReference>
<evidence type="ECO:0000259" key="2">
    <source>
        <dbReference type="Pfam" id="PF00535"/>
    </source>
</evidence>
<dbReference type="InterPro" id="IPR029044">
    <property type="entry name" value="Nucleotide-diphossugar_trans"/>
</dbReference>
<reference evidence="4" key="1">
    <citation type="submission" date="2016-10" db="EMBL/GenBank/DDBJ databases">
        <authorList>
            <person name="Varghese N."/>
            <person name="Submissions S."/>
        </authorList>
    </citation>
    <scope>NUCLEOTIDE SEQUENCE [LARGE SCALE GENOMIC DNA]</scope>
    <source>
        <strain evidence="4">SP</strain>
    </source>
</reference>
<dbReference type="AlphaFoldDB" id="A0A1H3UIX9"/>
<dbReference type="SUPFAM" id="SSF53448">
    <property type="entry name" value="Nucleotide-diphospho-sugar transferases"/>
    <property type="match status" value="1"/>
</dbReference>
<comment type="similarity">
    <text evidence="1">Belongs to the glycosyltransferase 2 family.</text>
</comment>
<dbReference type="OrthoDB" id="396512at2"/>